<gene>
    <name evidence="2" type="ORF">H0A72_15520</name>
</gene>
<keyword evidence="1" id="KW-1133">Transmembrane helix</keyword>
<sequence length="121" mass="13246">MNDFNPISLWFIAWETLSVWFWPVIIVALLLLLGVVTGFRALRRHGRSAGRPLAGAIIVALAATFVGTWAMPYLTHAAPSSLGSFLDWLTAFLLALAIGMAVFALAFSLMARRCVRKGQRA</sequence>
<evidence type="ECO:0000313" key="2">
    <source>
        <dbReference type="EMBL" id="NYT50727.1"/>
    </source>
</evidence>
<evidence type="ECO:0000256" key="1">
    <source>
        <dbReference type="SAM" id="Phobius"/>
    </source>
</evidence>
<comment type="caution">
    <text evidence="2">The sequence shown here is derived from an EMBL/GenBank/DDBJ whole genome shotgun (WGS) entry which is preliminary data.</text>
</comment>
<keyword evidence="1" id="KW-0472">Membrane</keyword>
<dbReference type="RefSeq" id="WP_180156953.1">
    <property type="nucleotide sequence ID" value="NZ_JACCEM010000008.1"/>
</dbReference>
<organism evidence="2 3">
    <name type="scientific">Parapusillimonas granuli</name>
    <dbReference type="NCBI Taxonomy" id="380911"/>
    <lineage>
        <taxon>Bacteria</taxon>
        <taxon>Pseudomonadati</taxon>
        <taxon>Pseudomonadota</taxon>
        <taxon>Betaproteobacteria</taxon>
        <taxon>Burkholderiales</taxon>
        <taxon>Alcaligenaceae</taxon>
        <taxon>Parapusillimonas</taxon>
    </lineage>
</organism>
<evidence type="ECO:0000313" key="3">
    <source>
        <dbReference type="Proteomes" id="UP000559809"/>
    </source>
</evidence>
<protein>
    <submittedName>
        <fullName evidence="2">DUF5368 family protein</fullName>
    </submittedName>
</protein>
<feature type="transmembrane region" description="Helical" evidence="1">
    <location>
        <begin position="20"/>
        <end position="41"/>
    </location>
</feature>
<dbReference type="Proteomes" id="UP000559809">
    <property type="component" value="Unassembled WGS sequence"/>
</dbReference>
<feature type="transmembrane region" description="Helical" evidence="1">
    <location>
        <begin position="53"/>
        <end position="71"/>
    </location>
</feature>
<name>A0A853G3B4_9BURK</name>
<feature type="transmembrane region" description="Helical" evidence="1">
    <location>
        <begin position="91"/>
        <end position="111"/>
    </location>
</feature>
<keyword evidence="3" id="KW-1185">Reference proteome</keyword>
<keyword evidence="1" id="KW-0812">Transmembrane</keyword>
<reference evidence="2 3" key="1">
    <citation type="submission" date="2020-07" db="EMBL/GenBank/DDBJ databases">
        <title>Taxonomic revisions and descriptions of new bacterial species based on genomic comparisons in the high-G+C-content subgroup of the family Alcaligenaceae.</title>
        <authorList>
            <person name="Szabo A."/>
            <person name="Felfoldi T."/>
        </authorList>
    </citation>
    <scope>NUCLEOTIDE SEQUENCE [LARGE SCALE GENOMIC DNA]</scope>
    <source>
        <strain evidence="2 3">LMG 24012</strain>
    </source>
</reference>
<proteinExistence type="predicted"/>
<dbReference type="AlphaFoldDB" id="A0A853G3B4"/>
<accession>A0A853G3B4</accession>
<dbReference type="EMBL" id="JACCEM010000008">
    <property type="protein sequence ID" value="NYT50727.1"/>
    <property type="molecule type" value="Genomic_DNA"/>
</dbReference>